<dbReference type="PATRIC" id="fig|1631356.3.peg.395"/>
<dbReference type="OrthoDB" id="9803968at2"/>
<comment type="caution">
    <text evidence="4">The sequence shown here is derived from an EMBL/GenBank/DDBJ whole genome shotgun (WGS) entry which is preliminary data.</text>
</comment>
<dbReference type="GO" id="GO:0006631">
    <property type="term" value="P:fatty acid metabolic process"/>
    <property type="evidence" value="ECO:0007669"/>
    <property type="project" value="TreeGrafter"/>
</dbReference>
<organism evidence="4 5">
    <name type="scientific">Luteipulveratus halotolerans</name>
    <dbReference type="NCBI Taxonomy" id="1631356"/>
    <lineage>
        <taxon>Bacteria</taxon>
        <taxon>Bacillati</taxon>
        <taxon>Actinomycetota</taxon>
        <taxon>Actinomycetes</taxon>
        <taxon>Micrococcales</taxon>
        <taxon>Dermacoccaceae</taxon>
        <taxon>Luteipulveratus</taxon>
    </lineage>
</organism>
<evidence type="ECO:0000313" key="5">
    <source>
        <dbReference type="Proteomes" id="UP000037397"/>
    </source>
</evidence>
<dbReference type="Pfam" id="PF13193">
    <property type="entry name" value="AMP-binding_C"/>
    <property type="match status" value="1"/>
</dbReference>
<keyword evidence="5" id="KW-1185">Reference proteome</keyword>
<evidence type="ECO:0000256" key="1">
    <source>
        <dbReference type="ARBA" id="ARBA00006432"/>
    </source>
</evidence>
<evidence type="ECO:0000259" key="3">
    <source>
        <dbReference type="Pfam" id="PF13193"/>
    </source>
</evidence>
<gene>
    <name evidence="4" type="ORF">VV01_02305</name>
</gene>
<dbReference type="EMBL" id="LAIR01000002">
    <property type="protein sequence ID" value="KNX36237.1"/>
    <property type="molecule type" value="Genomic_DNA"/>
</dbReference>
<dbReference type="RefSeq" id="WP_050668474.1">
    <property type="nucleotide sequence ID" value="NZ_LAIR01000002.1"/>
</dbReference>
<proteinExistence type="inferred from homology"/>
<evidence type="ECO:0000313" key="4">
    <source>
        <dbReference type="EMBL" id="KNX36237.1"/>
    </source>
</evidence>
<dbReference type="InterPro" id="IPR045851">
    <property type="entry name" value="AMP-bd_C_sf"/>
</dbReference>
<dbReference type="InterPro" id="IPR000873">
    <property type="entry name" value="AMP-dep_synth/lig_dom"/>
</dbReference>
<evidence type="ECO:0000259" key="2">
    <source>
        <dbReference type="Pfam" id="PF00501"/>
    </source>
</evidence>
<dbReference type="PANTHER" id="PTHR43201">
    <property type="entry name" value="ACYL-COA SYNTHETASE"/>
    <property type="match status" value="1"/>
</dbReference>
<feature type="domain" description="AMP-dependent synthetase/ligase" evidence="2">
    <location>
        <begin position="49"/>
        <end position="226"/>
    </location>
</feature>
<dbReference type="PANTHER" id="PTHR43201:SF8">
    <property type="entry name" value="ACYL-COA SYNTHETASE FAMILY MEMBER 3"/>
    <property type="match status" value="1"/>
</dbReference>
<dbReference type="Gene3D" id="3.30.300.30">
    <property type="match status" value="1"/>
</dbReference>
<feature type="domain" description="AMP-binding enzyme C-terminal" evidence="3">
    <location>
        <begin position="297"/>
        <end position="371"/>
    </location>
</feature>
<dbReference type="Pfam" id="PF00501">
    <property type="entry name" value="AMP-binding"/>
    <property type="match status" value="1"/>
</dbReference>
<comment type="similarity">
    <text evidence="1">Belongs to the ATP-dependent AMP-binding enzyme family.</text>
</comment>
<dbReference type="GO" id="GO:0031956">
    <property type="term" value="F:medium-chain fatty acid-CoA ligase activity"/>
    <property type="evidence" value="ECO:0007669"/>
    <property type="project" value="TreeGrafter"/>
</dbReference>
<dbReference type="AlphaFoldDB" id="A0A0L6CEJ7"/>
<dbReference type="Proteomes" id="UP000037397">
    <property type="component" value="Unassembled WGS sequence"/>
</dbReference>
<evidence type="ECO:0008006" key="6">
    <source>
        <dbReference type="Google" id="ProtNLM"/>
    </source>
</evidence>
<name>A0A0L6CEJ7_9MICO</name>
<accession>A0A0L6CEJ7</accession>
<protein>
    <recommendedName>
        <fullName evidence="6">AMP-dependent synthetase</fullName>
    </recommendedName>
</protein>
<dbReference type="SUPFAM" id="SSF56801">
    <property type="entry name" value="Acetyl-CoA synthetase-like"/>
    <property type="match status" value="1"/>
</dbReference>
<dbReference type="Gene3D" id="3.40.50.12780">
    <property type="entry name" value="N-terminal domain of ligase-like"/>
    <property type="match status" value="1"/>
</dbReference>
<reference evidence="5" key="1">
    <citation type="submission" date="2015-03" db="EMBL/GenBank/DDBJ databases">
        <title>Luteipulveratus halotolerans sp. nov., a novel actinobacterium (Dermacoccaceae) from Sarawak, Malaysia.</title>
        <authorList>
            <person name="Juboi H."/>
            <person name="Basik A."/>
            <person name="Shamsul S.S."/>
            <person name="Arnold P."/>
            <person name="Schmitt E.K."/>
            <person name="Sanglier J.-J."/>
            <person name="Yeo T."/>
        </authorList>
    </citation>
    <scope>NUCLEOTIDE SEQUENCE [LARGE SCALE GENOMIC DNA]</scope>
    <source>
        <strain evidence="5">C296001</strain>
    </source>
</reference>
<sequence>MPQLEPFAVDPARLPAYLEALARVFDGSGPALLPYAAGTPEPRVSYDAADLPDDLALVMSTSGSTGEPKRAMLTRANLEAGAHATHARLGGAGQWLLPMPAHHIAGTQVLVRSLVTSANAMLMNLENGFTATDFADAVAWMMPSRRYTALVPTQLTRLLDDPDATAALQRFDGVLLGGAASSQTLLARATDAGVTVLPTYGMSETAGGCVYAGRPLDGTTVTIADDGRIGLSGPTVAACYLGDPARTAAAFDVDDTGRRRFWTDDVGELADDGTLHVLGRRDDLITTGGLKVAPRVVEDAAVSLADIAEAVAVGTPDAEWGQAVSLAVVPAGGSTPSLRQVRDRLRDALPAHALPRRLLVLDALPTRGPGKPDRAALAADTGWQNL</sequence>
<dbReference type="InterPro" id="IPR042099">
    <property type="entry name" value="ANL_N_sf"/>
</dbReference>
<dbReference type="STRING" id="1631356.VV01_02305"/>
<dbReference type="InterPro" id="IPR025110">
    <property type="entry name" value="AMP-bd_C"/>
</dbReference>
<dbReference type="NCBIfam" id="NF005877">
    <property type="entry name" value="PRK07824.1"/>
    <property type="match status" value="1"/>
</dbReference>